<feature type="non-terminal residue" evidence="2">
    <location>
        <position position="212"/>
    </location>
</feature>
<comment type="caution">
    <text evidence="2">The sequence shown here is derived from an EMBL/GenBank/DDBJ whole genome shotgun (WGS) entry which is preliminary data.</text>
</comment>
<evidence type="ECO:0000313" key="3">
    <source>
        <dbReference type="Proteomes" id="UP000037020"/>
    </source>
</evidence>
<evidence type="ECO:0000313" key="2">
    <source>
        <dbReference type="EMBL" id="KOG61024.1"/>
    </source>
</evidence>
<dbReference type="EMBL" id="LGUT01004119">
    <property type="protein sequence ID" value="KOG61024.1"/>
    <property type="molecule type" value="Genomic_DNA"/>
</dbReference>
<keyword evidence="1" id="KW-0472">Membrane</keyword>
<accession>A0ABR5ITB9</accession>
<dbReference type="Proteomes" id="UP000037020">
    <property type="component" value="Unassembled WGS sequence"/>
</dbReference>
<protein>
    <submittedName>
        <fullName evidence="2">Uncharacterized protein</fullName>
    </submittedName>
</protein>
<sequence>MSGTRAFLVRRLTALLALTAFAFAALLAAYYGVSRNAGAVTGATAPAIVQIASVRDALAQSYDSARQGLGHGTADIEGPGEDYRSALSTANQNLAQAVKGTVAGDSGRQNLRTATGLVSSYADLVQQAYVNRGNPTLRDAYLGYAGAMLRSGGDSGILDRLDQLQRRQSGVLDRQVSFGWVLWLAWIVAGALFAALGRLLVDTQRFVRRRFR</sequence>
<organism evidence="2 3">
    <name type="scientific">Streptomyces varsoviensis</name>
    <dbReference type="NCBI Taxonomy" id="67373"/>
    <lineage>
        <taxon>Bacteria</taxon>
        <taxon>Bacillati</taxon>
        <taxon>Actinomycetota</taxon>
        <taxon>Actinomycetes</taxon>
        <taxon>Kitasatosporales</taxon>
        <taxon>Streptomycetaceae</taxon>
        <taxon>Streptomyces</taxon>
    </lineage>
</organism>
<feature type="transmembrane region" description="Helical" evidence="1">
    <location>
        <begin position="180"/>
        <end position="201"/>
    </location>
</feature>
<name>A0ABR5ITB9_9ACTN</name>
<keyword evidence="1" id="KW-1133">Transmembrane helix</keyword>
<gene>
    <name evidence="2" type="ORF">ADK38_42485</name>
</gene>
<evidence type="ECO:0000256" key="1">
    <source>
        <dbReference type="SAM" id="Phobius"/>
    </source>
</evidence>
<keyword evidence="1" id="KW-0812">Transmembrane</keyword>
<reference evidence="2 3" key="1">
    <citation type="submission" date="2015-07" db="EMBL/GenBank/DDBJ databases">
        <authorList>
            <person name="Ju K.-S."/>
            <person name="Doroghazi J.R."/>
            <person name="Metcalf W.W."/>
        </authorList>
    </citation>
    <scope>NUCLEOTIDE SEQUENCE [LARGE SCALE GENOMIC DNA]</scope>
    <source>
        <strain evidence="2 3">NRRL B-3589</strain>
    </source>
</reference>
<keyword evidence="3" id="KW-1185">Reference proteome</keyword>
<proteinExistence type="predicted"/>